<reference evidence="1 2" key="1">
    <citation type="journal article" date="2014" name="Genome Biol. Evol.">
        <title>The genome of the myxosporean Thelohanellus kitauei shows adaptations to nutrient acquisition within its fish host.</title>
        <authorList>
            <person name="Yang Y."/>
            <person name="Xiong J."/>
            <person name="Zhou Z."/>
            <person name="Huo F."/>
            <person name="Miao W."/>
            <person name="Ran C."/>
            <person name="Liu Y."/>
            <person name="Zhang J."/>
            <person name="Feng J."/>
            <person name="Wang M."/>
            <person name="Wang M."/>
            <person name="Wang L."/>
            <person name="Yao B."/>
        </authorList>
    </citation>
    <scope>NUCLEOTIDE SEQUENCE [LARGE SCALE GENOMIC DNA]</scope>
    <source>
        <strain evidence="1">Wuqing</strain>
    </source>
</reference>
<evidence type="ECO:0000313" key="2">
    <source>
        <dbReference type="Proteomes" id="UP000031668"/>
    </source>
</evidence>
<dbReference type="Proteomes" id="UP000031668">
    <property type="component" value="Unassembled WGS sequence"/>
</dbReference>
<dbReference type="EMBL" id="JWZT01000046">
    <property type="protein sequence ID" value="KII75075.1"/>
    <property type="molecule type" value="Genomic_DNA"/>
</dbReference>
<protein>
    <submittedName>
        <fullName evidence="1">Uncharacterized protein</fullName>
    </submittedName>
</protein>
<proteinExistence type="predicted"/>
<dbReference type="AlphaFoldDB" id="A0A0C2NFD8"/>
<gene>
    <name evidence="1" type="ORF">RF11_03147</name>
</gene>
<name>A0A0C2NFD8_THEKT</name>
<evidence type="ECO:0000313" key="1">
    <source>
        <dbReference type="EMBL" id="KII75075.1"/>
    </source>
</evidence>
<keyword evidence="2" id="KW-1185">Reference proteome</keyword>
<comment type="caution">
    <text evidence="1">The sequence shown here is derived from an EMBL/GenBank/DDBJ whole genome shotgun (WGS) entry which is preliminary data.</text>
</comment>
<sequence>MDNWKADKILEFNLHPLPANFSLCSTNFPLCAIDISNAVLKSMNIGRNTRSLFTIINHPSRIFRHSHALWSQSEDVKKNVYLLLERQMIDSAQVELEKYLSKRLSALESFFKQKIFLQDGW</sequence>
<accession>A0A0C2NFD8</accession>
<organism evidence="1 2">
    <name type="scientific">Thelohanellus kitauei</name>
    <name type="common">Myxosporean</name>
    <dbReference type="NCBI Taxonomy" id="669202"/>
    <lineage>
        <taxon>Eukaryota</taxon>
        <taxon>Metazoa</taxon>
        <taxon>Cnidaria</taxon>
        <taxon>Myxozoa</taxon>
        <taxon>Myxosporea</taxon>
        <taxon>Bivalvulida</taxon>
        <taxon>Platysporina</taxon>
        <taxon>Myxobolidae</taxon>
        <taxon>Thelohanellus</taxon>
    </lineage>
</organism>